<keyword evidence="2" id="KW-0812">Transmembrane</keyword>
<dbReference type="AlphaFoldDB" id="A0A7S3QDZ5"/>
<dbReference type="GO" id="GO:0005227">
    <property type="term" value="F:calcium-activated cation channel activity"/>
    <property type="evidence" value="ECO:0007669"/>
    <property type="project" value="InterPro"/>
</dbReference>
<evidence type="ECO:0000313" key="3">
    <source>
        <dbReference type="EMBL" id="CAE0474381.1"/>
    </source>
</evidence>
<feature type="transmembrane region" description="Helical" evidence="2">
    <location>
        <begin position="507"/>
        <end position="528"/>
    </location>
</feature>
<dbReference type="EMBL" id="HBIO01025040">
    <property type="protein sequence ID" value="CAE0474381.1"/>
    <property type="molecule type" value="Transcribed_RNA"/>
</dbReference>
<feature type="region of interest" description="Disordered" evidence="1">
    <location>
        <begin position="1"/>
        <end position="20"/>
    </location>
</feature>
<dbReference type="PANTHER" id="PTHR13018">
    <property type="entry name" value="PROBABLE MEMBRANE PROTEIN DUF221-RELATED"/>
    <property type="match status" value="1"/>
</dbReference>
<name>A0A7S3QDZ5_9STRA</name>
<feature type="transmembrane region" description="Helical" evidence="2">
    <location>
        <begin position="177"/>
        <end position="197"/>
    </location>
</feature>
<keyword evidence="2" id="KW-0472">Membrane</keyword>
<evidence type="ECO:0008006" key="4">
    <source>
        <dbReference type="Google" id="ProtNLM"/>
    </source>
</evidence>
<feature type="transmembrane region" description="Helical" evidence="2">
    <location>
        <begin position="667"/>
        <end position="694"/>
    </location>
</feature>
<reference evidence="3" key="1">
    <citation type="submission" date="2021-01" db="EMBL/GenBank/DDBJ databases">
        <authorList>
            <person name="Corre E."/>
            <person name="Pelletier E."/>
            <person name="Niang G."/>
            <person name="Scheremetjew M."/>
            <person name="Finn R."/>
            <person name="Kale V."/>
            <person name="Holt S."/>
            <person name="Cochrane G."/>
            <person name="Meng A."/>
            <person name="Brown T."/>
            <person name="Cohen L."/>
        </authorList>
    </citation>
    <scope>NUCLEOTIDE SEQUENCE</scope>
    <source>
        <strain evidence="3">MM31A-1</strain>
    </source>
</reference>
<evidence type="ECO:0000256" key="2">
    <source>
        <dbReference type="SAM" id="Phobius"/>
    </source>
</evidence>
<feature type="transmembrane region" description="Helical" evidence="2">
    <location>
        <begin position="714"/>
        <end position="732"/>
    </location>
</feature>
<dbReference type="InterPro" id="IPR045122">
    <property type="entry name" value="Csc1-like"/>
</dbReference>
<evidence type="ECO:0000256" key="1">
    <source>
        <dbReference type="SAM" id="MobiDB-lite"/>
    </source>
</evidence>
<feature type="transmembrane region" description="Helical" evidence="2">
    <location>
        <begin position="540"/>
        <end position="558"/>
    </location>
</feature>
<feature type="transmembrane region" description="Helical" evidence="2">
    <location>
        <begin position="579"/>
        <end position="596"/>
    </location>
</feature>
<sequence>MSETVDESTDSESNSSKRVMFMNETLRTDSESNSSKRVMFMNDTLRQRSLRTIGETTYKDEFDDMTLGRKTARALSSLSCTSNCYNPAERQKVDADEESSSSKNAPSLDKAWEYFEHQILPRRLVKDKTDSCLGKYDRAEVGEHIKKTKLYPVWSTPIDDMADFGVGVVLHFSTIRFLAILCFVAACINIPNMVFFASEEYGSKVRGNIESKSDWYLIGSALCLNTQWEACPTCTEEPWEGDTWQTFPRAEDRLATGLKDGMEVKFIKRNLCDMNGTSLMYGILTISSLVIVSIAFYYWIYSQKKRIRLYDDAEHSSADYTIEIKNPPKIESSLSPDVWKQWFETTFDELEVAGCTIALDNEKLVNAVAKRRSLILQLQNELENPEDFDIDNMESYVNQLEKVPKWKKILCFATSPDDIVKAIIKETEYVAELASKDYGVASVFLTFQTQGQQRMVLDELLVPTFFSSRKLNDEKYMYEGKILKVCEPAEPSDIRWGDLNIWTPIRVLQILVTTLVSLALIIGGGYIIKYARTVSPGFAGYAITTLNLITPTIVRMLTTIESHPNESSCLASKYLKITAFRWTNTALIYWVITPFTDTLADGKLVESIFSVFVLDVTLTPILQIFDIWGFLKRHCFAPRATHQRKMNLFFKSGTCDIGERSTNATRIMFFTLFYSAIFPGGFIFAFVIFSMMYWLDKFSVLRKWEQGPMIGTSVAKISNIFYLLALAAYAIMTFNNYAMFPFDNVCENGILIDDYIGEWSLTRMDGTYVEPVELTEDSSEYFFCNQNILRKFQFPPTPMNFLEDTSDWISARRETTANTLAWFMIVSVVIIAFTIGLHTIVKVFKHLFWMDYKMEKMTEEERTNLEKCRFCDLDEIKLYVPQTKIDGYMFPFLLCDVDEIDDQMIGWSDPDSDYDTHNIIFDIPQIAEKKSASRELSTDDAFVSDTNEEHFEVVDGIEVVDGNGAPIVDGNDAPIFSIIKSWNPVD</sequence>
<keyword evidence="2" id="KW-1133">Transmembrane helix</keyword>
<feature type="compositionally biased region" description="Acidic residues" evidence="1">
    <location>
        <begin position="1"/>
        <end position="10"/>
    </location>
</feature>
<dbReference type="PANTHER" id="PTHR13018:SF5">
    <property type="entry name" value="RE44586P"/>
    <property type="match status" value="1"/>
</dbReference>
<feature type="transmembrane region" description="Helical" evidence="2">
    <location>
        <begin position="608"/>
        <end position="631"/>
    </location>
</feature>
<protein>
    <recommendedName>
        <fullName evidence="4">CSC1/OSCA1-like cytosolic domain-containing protein</fullName>
    </recommendedName>
</protein>
<feature type="transmembrane region" description="Helical" evidence="2">
    <location>
        <begin position="279"/>
        <end position="300"/>
    </location>
</feature>
<accession>A0A7S3QDZ5</accession>
<gene>
    <name evidence="3" type="ORF">CDEB00056_LOCUS19234</name>
</gene>
<proteinExistence type="predicted"/>
<feature type="transmembrane region" description="Helical" evidence="2">
    <location>
        <begin position="820"/>
        <end position="841"/>
    </location>
</feature>
<organism evidence="3">
    <name type="scientific">Chaetoceros debilis</name>
    <dbReference type="NCBI Taxonomy" id="122233"/>
    <lineage>
        <taxon>Eukaryota</taxon>
        <taxon>Sar</taxon>
        <taxon>Stramenopiles</taxon>
        <taxon>Ochrophyta</taxon>
        <taxon>Bacillariophyta</taxon>
        <taxon>Coscinodiscophyceae</taxon>
        <taxon>Chaetocerotophycidae</taxon>
        <taxon>Chaetocerotales</taxon>
        <taxon>Chaetocerotaceae</taxon>
        <taxon>Chaetoceros</taxon>
    </lineage>
</organism>
<dbReference type="GO" id="GO:0005886">
    <property type="term" value="C:plasma membrane"/>
    <property type="evidence" value="ECO:0007669"/>
    <property type="project" value="TreeGrafter"/>
</dbReference>